<dbReference type="InterPro" id="IPR010610">
    <property type="entry name" value="EryCIII-like_C"/>
</dbReference>
<evidence type="ECO:0000256" key="1">
    <source>
        <dbReference type="ARBA" id="ARBA00004660"/>
    </source>
</evidence>
<keyword evidence="5" id="KW-0808">Transferase</keyword>
<comment type="pathway">
    <text evidence="1">Antibiotic biosynthesis; vancomycin biosynthesis.</text>
</comment>
<dbReference type="Pfam" id="PF03033">
    <property type="entry name" value="Glyco_transf_28"/>
    <property type="match status" value="1"/>
</dbReference>
<dbReference type="InterPro" id="IPR050426">
    <property type="entry name" value="Glycosyltransferase_28"/>
</dbReference>
<evidence type="ECO:0000259" key="4">
    <source>
        <dbReference type="Pfam" id="PF06722"/>
    </source>
</evidence>
<dbReference type="GO" id="GO:0005975">
    <property type="term" value="P:carbohydrate metabolic process"/>
    <property type="evidence" value="ECO:0007669"/>
    <property type="project" value="InterPro"/>
</dbReference>
<evidence type="ECO:0000256" key="2">
    <source>
        <dbReference type="ARBA" id="ARBA00023194"/>
    </source>
</evidence>
<dbReference type="CDD" id="cd03784">
    <property type="entry name" value="GT1_Gtf-like"/>
    <property type="match status" value="1"/>
</dbReference>
<dbReference type="PANTHER" id="PTHR48050:SF13">
    <property type="entry name" value="STEROL 3-BETA-GLUCOSYLTRANSFERASE UGT80A2"/>
    <property type="match status" value="1"/>
</dbReference>
<organism evidence="5 6">
    <name type="scientific">Kutzneria buriramensis</name>
    <dbReference type="NCBI Taxonomy" id="1045776"/>
    <lineage>
        <taxon>Bacteria</taxon>
        <taxon>Bacillati</taxon>
        <taxon>Actinomycetota</taxon>
        <taxon>Actinomycetes</taxon>
        <taxon>Pseudonocardiales</taxon>
        <taxon>Pseudonocardiaceae</taxon>
        <taxon>Kutzneria</taxon>
    </lineage>
</organism>
<feature type="domain" description="Erythromycin biosynthesis protein CIII-like C-terminal" evidence="4">
    <location>
        <begin position="275"/>
        <end position="380"/>
    </location>
</feature>
<dbReference type="InterPro" id="IPR004276">
    <property type="entry name" value="GlycoTrans_28_N"/>
</dbReference>
<name>A0A3E0GZS7_9PSEU</name>
<evidence type="ECO:0000313" key="6">
    <source>
        <dbReference type="Proteomes" id="UP000256269"/>
    </source>
</evidence>
<protein>
    <submittedName>
        <fullName evidence="5">UDP:flavonoid glycosyltransferase YjiC (YdhE family)</fullName>
    </submittedName>
</protein>
<dbReference type="GO" id="GO:0016758">
    <property type="term" value="F:hexosyltransferase activity"/>
    <property type="evidence" value="ECO:0007669"/>
    <property type="project" value="InterPro"/>
</dbReference>
<dbReference type="EMBL" id="QUNO01000017">
    <property type="protein sequence ID" value="REH35677.1"/>
    <property type="molecule type" value="Genomic_DNA"/>
</dbReference>
<dbReference type="PANTHER" id="PTHR48050">
    <property type="entry name" value="STEROL 3-BETA-GLUCOSYLTRANSFERASE"/>
    <property type="match status" value="1"/>
</dbReference>
<dbReference type="SUPFAM" id="SSF53756">
    <property type="entry name" value="UDP-Glycosyltransferase/glycogen phosphorylase"/>
    <property type="match status" value="1"/>
</dbReference>
<dbReference type="RefSeq" id="WP_116179753.1">
    <property type="nucleotide sequence ID" value="NZ_CP144375.1"/>
</dbReference>
<proteinExistence type="predicted"/>
<feature type="domain" description="Glycosyltransferase family 28 N-terminal" evidence="3">
    <location>
        <begin position="6"/>
        <end position="130"/>
    </location>
</feature>
<dbReference type="GO" id="GO:0008194">
    <property type="term" value="F:UDP-glycosyltransferase activity"/>
    <property type="evidence" value="ECO:0007669"/>
    <property type="project" value="InterPro"/>
</dbReference>
<evidence type="ECO:0000313" key="5">
    <source>
        <dbReference type="EMBL" id="REH35677.1"/>
    </source>
</evidence>
<keyword evidence="6" id="KW-1185">Reference proteome</keyword>
<dbReference type="OrthoDB" id="3253247at2"/>
<dbReference type="Pfam" id="PF06722">
    <property type="entry name" value="EryCIII-like_C"/>
    <property type="match status" value="1"/>
</dbReference>
<gene>
    <name evidence="5" type="ORF">BCF44_11765</name>
</gene>
<dbReference type="Gene3D" id="3.40.50.2000">
    <property type="entry name" value="Glycogen Phosphorylase B"/>
    <property type="match status" value="2"/>
</dbReference>
<dbReference type="Proteomes" id="UP000256269">
    <property type="component" value="Unassembled WGS sequence"/>
</dbReference>
<comment type="caution">
    <text evidence="5">The sequence shown here is derived from an EMBL/GenBank/DDBJ whole genome shotgun (WGS) entry which is preliminary data.</text>
</comment>
<evidence type="ECO:0000259" key="3">
    <source>
        <dbReference type="Pfam" id="PF03033"/>
    </source>
</evidence>
<dbReference type="FunFam" id="3.40.50.2000:FF:000009">
    <property type="entry name" value="Sterol 3-beta-glucosyltransferase UGT80A2"/>
    <property type="match status" value="1"/>
</dbReference>
<dbReference type="UniPathway" id="UPA00162"/>
<dbReference type="AlphaFoldDB" id="A0A3E0GZS7"/>
<reference evidence="5 6" key="1">
    <citation type="submission" date="2018-08" db="EMBL/GenBank/DDBJ databases">
        <title>Genomic Encyclopedia of Archaeal and Bacterial Type Strains, Phase II (KMG-II): from individual species to whole genera.</title>
        <authorList>
            <person name="Goeker M."/>
        </authorList>
    </citation>
    <scope>NUCLEOTIDE SEQUENCE [LARGE SCALE GENOMIC DNA]</scope>
    <source>
        <strain evidence="5 6">DSM 45791</strain>
    </source>
</reference>
<keyword evidence="2" id="KW-0045">Antibiotic biosynthesis</keyword>
<dbReference type="GO" id="GO:0033072">
    <property type="term" value="P:vancomycin biosynthetic process"/>
    <property type="evidence" value="ECO:0007669"/>
    <property type="project" value="UniProtKB-UniPathway"/>
</dbReference>
<sequence length="394" mass="41606">MGAHLVLIAPGSRGHVDPCVGLGVRLRDAGHRVTLAVDRAFTDLVTSAGLGLRVLPGDFRSCVRESPRRHEPAERVISSGRIAAARLLRAYLAEVNVGVPEAMVDADAVLVGELGIAGYHVAEARGIPSLGLHVAPMHIGGALSAERLYFKGVNDLRHRYGLPATTPEDTARRQRELRWPIHFGLSPSVVARPGSWPEWFTMAGFWWPHLDPGWRPPAELTEFLAAGPPPVFVGFGSMMPGDADRLAAVVSQALRAAGVRGVVQSGWADLTVHGPDVLTIADVPYEWLFPRTAAVVHAAGAGVTAAGLRAGVPAVPLPYTSPDQPFWADRLVDLGVAPTGALRLRTVSGAELGAAIRGAVADVGLRARAERLAAAIRAEDGMTPVLDAVARIVS</sequence>
<accession>A0A3E0GZS7</accession>
<dbReference type="InterPro" id="IPR002213">
    <property type="entry name" value="UDP_glucos_trans"/>
</dbReference>